<evidence type="ECO:0000256" key="3">
    <source>
        <dbReference type="SAM" id="MobiDB-lite"/>
    </source>
</evidence>
<keyword evidence="2" id="KW-0539">Nucleus</keyword>
<evidence type="ECO:0000313" key="6">
    <source>
        <dbReference type="Proteomes" id="UP001140511"/>
    </source>
</evidence>
<feature type="compositionally biased region" description="Low complexity" evidence="3">
    <location>
        <begin position="63"/>
        <end position="75"/>
    </location>
</feature>
<reference evidence="5" key="1">
    <citation type="submission" date="2022-09" db="EMBL/GenBank/DDBJ databases">
        <title>Chromosome-level assembly of Trichoderma breve T069, a fungus used in development of biopesticide product.</title>
        <authorList>
            <person name="Lin R."/>
            <person name="Liu T."/>
        </authorList>
    </citation>
    <scope>NUCLEOTIDE SEQUENCE</scope>
    <source>
        <strain evidence="5">T069</strain>
    </source>
</reference>
<dbReference type="AlphaFoldDB" id="A0A9W9B6R0"/>
<protein>
    <submittedName>
        <fullName evidence="5">Fungal specific transcription factor domain-containing protein</fullName>
    </submittedName>
</protein>
<feature type="region of interest" description="Disordered" evidence="3">
    <location>
        <begin position="87"/>
        <end position="156"/>
    </location>
</feature>
<organism evidence="5 6">
    <name type="scientific">Trichoderma breve</name>
    <dbReference type="NCBI Taxonomy" id="2034170"/>
    <lineage>
        <taxon>Eukaryota</taxon>
        <taxon>Fungi</taxon>
        <taxon>Dikarya</taxon>
        <taxon>Ascomycota</taxon>
        <taxon>Pezizomycotina</taxon>
        <taxon>Sordariomycetes</taxon>
        <taxon>Hypocreomycetidae</taxon>
        <taxon>Hypocreales</taxon>
        <taxon>Hypocreaceae</taxon>
        <taxon>Trichoderma</taxon>
    </lineage>
</organism>
<dbReference type="GeneID" id="80872276"/>
<dbReference type="PANTHER" id="PTHR37534">
    <property type="entry name" value="TRANSCRIPTIONAL ACTIVATOR PROTEIN UGA3"/>
    <property type="match status" value="1"/>
</dbReference>
<dbReference type="PROSITE" id="PS00463">
    <property type="entry name" value="ZN2_CY6_FUNGAL_1"/>
    <property type="match status" value="1"/>
</dbReference>
<dbReference type="SMART" id="SM00066">
    <property type="entry name" value="GAL4"/>
    <property type="match status" value="1"/>
</dbReference>
<proteinExistence type="predicted"/>
<evidence type="ECO:0000256" key="1">
    <source>
        <dbReference type="ARBA" id="ARBA00004123"/>
    </source>
</evidence>
<evidence type="ECO:0000313" key="5">
    <source>
        <dbReference type="EMBL" id="KAJ4854820.1"/>
    </source>
</evidence>
<comment type="subcellular location">
    <subcellularLocation>
        <location evidence="1">Nucleus</location>
    </subcellularLocation>
</comment>
<dbReference type="InterPro" id="IPR021858">
    <property type="entry name" value="Fun_TF"/>
</dbReference>
<dbReference type="Pfam" id="PF11951">
    <property type="entry name" value="Fungal_trans_2"/>
    <property type="match status" value="1"/>
</dbReference>
<dbReference type="GO" id="GO:0045944">
    <property type="term" value="P:positive regulation of transcription by RNA polymerase II"/>
    <property type="evidence" value="ECO:0007669"/>
    <property type="project" value="TreeGrafter"/>
</dbReference>
<dbReference type="PANTHER" id="PTHR37534:SF51">
    <property type="entry name" value="ACRIFLAVINE SENSITIVITY CONTROL PROTEIN ACR-2"/>
    <property type="match status" value="1"/>
</dbReference>
<feature type="compositionally biased region" description="Basic and acidic residues" evidence="3">
    <location>
        <begin position="92"/>
        <end position="114"/>
    </location>
</feature>
<dbReference type="PROSITE" id="PS50048">
    <property type="entry name" value="ZN2_CY6_FUNGAL_2"/>
    <property type="match status" value="1"/>
</dbReference>
<feature type="domain" description="Zn(2)-C6 fungal-type" evidence="4">
    <location>
        <begin position="7"/>
        <end position="35"/>
    </location>
</feature>
<feature type="region of interest" description="Disordered" evidence="3">
    <location>
        <begin position="51"/>
        <end position="75"/>
    </location>
</feature>
<gene>
    <name evidence="5" type="ORF">T069G_10378</name>
</gene>
<dbReference type="GO" id="GO:0000976">
    <property type="term" value="F:transcription cis-regulatory region binding"/>
    <property type="evidence" value="ECO:0007669"/>
    <property type="project" value="TreeGrafter"/>
</dbReference>
<evidence type="ECO:0000256" key="2">
    <source>
        <dbReference type="ARBA" id="ARBA00023242"/>
    </source>
</evidence>
<sequence>MPSNSKPCHNCRRRRLRCDRSWPTCHKCAVSGQECLGYGKVFIWTQGIDAQGNLKPSPSRRTPLGGPLSSGSASTFSSAANSYFPPFSDPVSGRRPDSGAENQAHDALVRERRPTPGGVRQASGRRPSPPLKGKRGDSTMSAAPEPTKDAASSLNQEAVLEHGKWRPPALGSLTDPLFQDLDRNSRYYLAHFADRVCKDLVARDGPGANPFRDLIPLTNKHPLLLQVLVATSAIHWSNIFRPITAIPTGLSDPGGQALIDALTAKQKAMGHLQEVLDSLDPGGSEVVLAAMHFFIKFDLIDLEKSEGKGWRAHLEGASSILALLAPGGNGSEPNRMLRDCVVADCFIYHILGSTLASGSLATNIARYAFELLPVMKRVEVNSYLSCPPEILHIILVASKLSYETPCTDWSLSAADEALALIDEALAFDIPAWADKLRQNPRVQDIESRIHIASAHRSAACLYILQALPLVRAVRPVDTEFLVGDILGHLGQISVDDPYYKATSWPTFIAGAETRDAEKRTWTMKRLLGIWETCPWGYLFTAIELLKAAWELQDANPSSDEAGVNWLQGLKSMGIDALIV</sequence>
<dbReference type="Proteomes" id="UP001140511">
    <property type="component" value="Unassembled WGS sequence"/>
</dbReference>
<dbReference type="InterPro" id="IPR036864">
    <property type="entry name" value="Zn2-C6_fun-type_DNA-bd_sf"/>
</dbReference>
<keyword evidence="6" id="KW-1185">Reference proteome</keyword>
<dbReference type="EMBL" id="JAOPEN010000007">
    <property type="protein sequence ID" value="KAJ4854820.1"/>
    <property type="molecule type" value="Genomic_DNA"/>
</dbReference>
<evidence type="ECO:0000259" key="4">
    <source>
        <dbReference type="PROSITE" id="PS50048"/>
    </source>
</evidence>
<accession>A0A9W9B6R0</accession>
<dbReference type="GO" id="GO:0008270">
    <property type="term" value="F:zinc ion binding"/>
    <property type="evidence" value="ECO:0007669"/>
    <property type="project" value="InterPro"/>
</dbReference>
<dbReference type="Gene3D" id="4.10.240.10">
    <property type="entry name" value="Zn(2)-C6 fungal-type DNA-binding domain"/>
    <property type="match status" value="1"/>
</dbReference>
<comment type="caution">
    <text evidence="5">The sequence shown here is derived from an EMBL/GenBank/DDBJ whole genome shotgun (WGS) entry which is preliminary data.</text>
</comment>
<dbReference type="InterPro" id="IPR001138">
    <property type="entry name" value="Zn2Cys6_DnaBD"/>
</dbReference>
<dbReference type="SUPFAM" id="SSF57701">
    <property type="entry name" value="Zn2/Cys6 DNA-binding domain"/>
    <property type="match status" value="1"/>
</dbReference>
<dbReference type="GO" id="GO:0000981">
    <property type="term" value="F:DNA-binding transcription factor activity, RNA polymerase II-specific"/>
    <property type="evidence" value="ECO:0007669"/>
    <property type="project" value="InterPro"/>
</dbReference>
<dbReference type="RefSeq" id="XP_056023878.1">
    <property type="nucleotide sequence ID" value="XM_056177588.1"/>
</dbReference>
<dbReference type="GO" id="GO:0005634">
    <property type="term" value="C:nucleus"/>
    <property type="evidence" value="ECO:0007669"/>
    <property type="project" value="UniProtKB-SubCell"/>
</dbReference>
<name>A0A9W9B6R0_9HYPO</name>
<dbReference type="Pfam" id="PF00172">
    <property type="entry name" value="Zn_clus"/>
    <property type="match status" value="1"/>
</dbReference>